<evidence type="ECO:0000313" key="2">
    <source>
        <dbReference type="Proteomes" id="UP000492821"/>
    </source>
</evidence>
<accession>A0A7E4UR94</accession>
<dbReference type="Proteomes" id="UP000492821">
    <property type="component" value="Unassembled WGS sequence"/>
</dbReference>
<evidence type="ECO:0000313" key="3">
    <source>
        <dbReference type="WBParaSite" id="Pan_g11880.t1"/>
    </source>
</evidence>
<proteinExistence type="predicted"/>
<organism evidence="2 3">
    <name type="scientific">Panagrellus redivivus</name>
    <name type="common">Microworm</name>
    <dbReference type="NCBI Taxonomy" id="6233"/>
    <lineage>
        <taxon>Eukaryota</taxon>
        <taxon>Metazoa</taxon>
        <taxon>Ecdysozoa</taxon>
        <taxon>Nematoda</taxon>
        <taxon>Chromadorea</taxon>
        <taxon>Rhabditida</taxon>
        <taxon>Tylenchina</taxon>
        <taxon>Panagrolaimomorpha</taxon>
        <taxon>Panagrolaimoidea</taxon>
        <taxon>Panagrolaimidae</taxon>
        <taxon>Panagrellus</taxon>
    </lineage>
</organism>
<keyword evidence="2" id="KW-1185">Reference proteome</keyword>
<evidence type="ECO:0000256" key="1">
    <source>
        <dbReference type="SAM" id="SignalP"/>
    </source>
</evidence>
<protein>
    <submittedName>
        <fullName evidence="3">DsbC domain-containing protein</fullName>
    </submittedName>
</protein>
<dbReference type="AlphaFoldDB" id="A0A7E4UR94"/>
<reference evidence="3" key="2">
    <citation type="submission" date="2020-10" db="UniProtKB">
        <authorList>
            <consortium name="WormBaseParasite"/>
        </authorList>
    </citation>
    <scope>IDENTIFICATION</scope>
</reference>
<reference evidence="2" key="1">
    <citation type="journal article" date="2013" name="Genetics">
        <title>The draft genome and transcriptome of Panagrellus redivivus are shaped by the harsh demands of a free-living lifestyle.</title>
        <authorList>
            <person name="Srinivasan J."/>
            <person name="Dillman A.R."/>
            <person name="Macchietto M.G."/>
            <person name="Heikkinen L."/>
            <person name="Lakso M."/>
            <person name="Fracchia K.M."/>
            <person name="Antoshechkin I."/>
            <person name="Mortazavi A."/>
            <person name="Wong G."/>
            <person name="Sternberg P.W."/>
        </authorList>
    </citation>
    <scope>NUCLEOTIDE SEQUENCE [LARGE SCALE GENOMIC DNA]</scope>
    <source>
        <strain evidence="2">MT8872</strain>
    </source>
</reference>
<feature type="chain" id="PRO_5028959070" evidence="1">
    <location>
        <begin position="21"/>
        <end position="123"/>
    </location>
</feature>
<keyword evidence="1" id="KW-0732">Signal</keyword>
<sequence length="123" mass="13711">MSRLIILACVFLAGVIYTDAAVARMLVELGKEARFDFGENMLVVRRTTKLSPNSQYIFASPQQDGTWTTDGTDKIGKGAHLFFNGTLIIAKMTEEDIGSYEMPMETPRPNLARTMIDFALKDN</sequence>
<dbReference type="WBParaSite" id="Pan_g11880.t1">
    <property type="protein sequence ID" value="Pan_g11880.t1"/>
    <property type="gene ID" value="Pan_g11880"/>
</dbReference>
<name>A0A7E4UR94_PANRE</name>
<feature type="signal peptide" evidence="1">
    <location>
        <begin position="1"/>
        <end position="20"/>
    </location>
</feature>